<evidence type="ECO:0000313" key="1">
    <source>
        <dbReference type="EnsemblPlants" id="MELO3C014335.2.1"/>
    </source>
</evidence>
<organism evidence="1">
    <name type="scientific">Cucumis melo</name>
    <name type="common">Muskmelon</name>
    <dbReference type="NCBI Taxonomy" id="3656"/>
    <lineage>
        <taxon>Eukaryota</taxon>
        <taxon>Viridiplantae</taxon>
        <taxon>Streptophyta</taxon>
        <taxon>Embryophyta</taxon>
        <taxon>Tracheophyta</taxon>
        <taxon>Spermatophyta</taxon>
        <taxon>Magnoliopsida</taxon>
        <taxon>eudicotyledons</taxon>
        <taxon>Gunneridae</taxon>
        <taxon>Pentapetalae</taxon>
        <taxon>rosids</taxon>
        <taxon>fabids</taxon>
        <taxon>Cucurbitales</taxon>
        <taxon>Cucurbitaceae</taxon>
        <taxon>Benincaseae</taxon>
        <taxon>Cucumis</taxon>
    </lineage>
</organism>
<dbReference type="Gramene" id="MELO3C014335.2.1">
    <property type="protein sequence ID" value="MELO3C014335.2.1"/>
    <property type="gene ID" value="MELO3C014335.2"/>
</dbReference>
<accession>A0A9I9D7W1</accession>
<sequence>MGRHLAYAWLPFGMFINREEGDDQLDMLAMKKEDEGGRRNMLGGGEGFAKEEGETLKMMNSLCT</sequence>
<dbReference type="AlphaFoldDB" id="A0A9I9D7W1"/>
<proteinExistence type="predicted"/>
<reference evidence="1" key="1">
    <citation type="submission" date="2023-03" db="UniProtKB">
        <authorList>
            <consortium name="EnsemblPlants"/>
        </authorList>
    </citation>
    <scope>IDENTIFICATION</scope>
</reference>
<protein>
    <submittedName>
        <fullName evidence="1">Uncharacterized protein</fullName>
    </submittedName>
</protein>
<dbReference type="EnsemblPlants" id="MELO3C014335.2.1">
    <property type="protein sequence ID" value="MELO3C014335.2.1"/>
    <property type="gene ID" value="MELO3C014335.2"/>
</dbReference>
<name>A0A9I9D7W1_CUCME</name>